<dbReference type="Proteomes" id="UP000249432">
    <property type="component" value="Unassembled WGS sequence"/>
</dbReference>
<sequence>MVEAWRPRFHVTPAGGKLMAPHGVVTYDGRLHVFFAHDQRFPAQNSRLRWGHASVVVTPAPDGHTPRLRSEWRFHPDVLVPNHDYDRDGCLPGSAVRDDDGTVRLVYTGIVAPQGEGRRVHNSTPAEDPASAHFSADWCDTSVNMVALFDTSGRHGGWCRPSSHNPLLDGAASPDGACGPFVFRDPDSPFGGWRMVLGSVQEPSLTLYHSDNLPSWTVDGPLTLDTTDAVEGDTFDIVPEATSWEYPNLLRMRDCATGEDKDVLVVSMRGVSPNAHHFASSAQCVYWVGRLEGTTFHVERGCSELDLGHEFYAARLAPMAGDDTAVDDAIMIAWAGLPGADDQPTADDGWVHCLTMPRRVCLCGGRLVQEFVTTSSAAADVASGVIDSAIIPETNVYGTVVGVRRDIPEPRHRSHLGLVSADGVHVDVDMMRNKAGDLLVRIDRTEQSYHDGPDVRGVMILSEAIENYRNHIGKPELLLSVDGSIMEAGVAGYTLTSRLFLNRGDHWAEETWS</sequence>
<reference evidence="6 7" key="1">
    <citation type="submission" date="2017-08" db="EMBL/GenBank/DDBJ databases">
        <title>Infants hospitalized years apart are colonized by the same room-sourced microbial strains.</title>
        <authorList>
            <person name="Brooks B."/>
            <person name="Olm M.R."/>
            <person name="Firek B.A."/>
            <person name="Baker R."/>
            <person name="Thomas B.C."/>
            <person name="Morowitz M.J."/>
            <person name="Banfield J.F."/>
        </authorList>
    </citation>
    <scope>NUCLEOTIDE SEQUENCE [LARGE SCALE GENOMIC DNA]</scope>
    <source>
        <strain evidence="6">S2_003_000_R1_3</strain>
    </source>
</reference>
<evidence type="ECO:0000256" key="4">
    <source>
        <dbReference type="ARBA" id="ARBA00023295"/>
    </source>
</evidence>
<dbReference type="RefSeq" id="WP_303974625.1">
    <property type="nucleotide sequence ID" value="NZ_CAKZHK010000006.1"/>
</dbReference>
<evidence type="ECO:0000256" key="1">
    <source>
        <dbReference type="ARBA" id="ARBA00009902"/>
    </source>
</evidence>
<feature type="domain" description="Glycosyl hydrolase family 32 N-terminal" evidence="5">
    <location>
        <begin position="10"/>
        <end position="369"/>
    </location>
</feature>
<comment type="caution">
    <text evidence="6">The sequence shown here is derived from an EMBL/GenBank/DDBJ whole genome shotgun (WGS) entry which is preliminary data.</text>
</comment>
<accession>A0A2W5SVJ3</accession>
<evidence type="ECO:0000313" key="7">
    <source>
        <dbReference type="Proteomes" id="UP000249432"/>
    </source>
</evidence>
<dbReference type="EMBL" id="QFRA01000001">
    <property type="protein sequence ID" value="PZR06822.1"/>
    <property type="molecule type" value="Genomic_DNA"/>
</dbReference>
<dbReference type="SMART" id="SM00640">
    <property type="entry name" value="Glyco_32"/>
    <property type="match status" value="1"/>
</dbReference>
<keyword evidence="3" id="KW-0378">Hydrolase</keyword>
<comment type="similarity">
    <text evidence="1">Belongs to the glycosyl hydrolase 32 family.</text>
</comment>
<dbReference type="Gene3D" id="2.115.10.20">
    <property type="entry name" value="Glycosyl hydrolase domain, family 43"/>
    <property type="match status" value="1"/>
</dbReference>
<dbReference type="AlphaFoldDB" id="A0A2W5SVJ3"/>
<evidence type="ECO:0000313" key="6">
    <source>
        <dbReference type="EMBL" id="PZR06822.1"/>
    </source>
</evidence>
<dbReference type="InterPro" id="IPR013148">
    <property type="entry name" value="Glyco_hydro_32_N"/>
</dbReference>
<gene>
    <name evidence="6" type="ORF">DI525_00670</name>
</gene>
<dbReference type="EC" id="3.2.1.26" evidence="2"/>
<dbReference type="GO" id="GO:0004564">
    <property type="term" value="F:beta-fructofuranosidase activity"/>
    <property type="evidence" value="ECO:0007669"/>
    <property type="project" value="UniProtKB-EC"/>
</dbReference>
<name>A0A2W5SVJ3_9CORY</name>
<keyword evidence="4" id="KW-0326">Glycosidase</keyword>
<dbReference type="Pfam" id="PF00251">
    <property type="entry name" value="Glyco_hydro_32N"/>
    <property type="match status" value="1"/>
</dbReference>
<dbReference type="GO" id="GO:0005975">
    <property type="term" value="P:carbohydrate metabolic process"/>
    <property type="evidence" value="ECO:0007669"/>
    <property type="project" value="InterPro"/>
</dbReference>
<dbReference type="PANTHER" id="PTHR43101">
    <property type="entry name" value="BETA-FRUCTOSIDASE"/>
    <property type="match status" value="1"/>
</dbReference>
<dbReference type="SUPFAM" id="SSF75005">
    <property type="entry name" value="Arabinanase/levansucrase/invertase"/>
    <property type="match status" value="1"/>
</dbReference>
<protein>
    <recommendedName>
        <fullName evidence="2">beta-fructofuranosidase</fullName>
        <ecNumber evidence="2">3.2.1.26</ecNumber>
    </recommendedName>
</protein>
<dbReference type="PANTHER" id="PTHR43101:SF1">
    <property type="entry name" value="BETA-FRUCTOSIDASE"/>
    <property type="match status" value="1"/>
</dbReference>
<dbReference type="InterPro" id="IPR001362">
    <property type="entry name" value="Glyco_hydro_32"/>
</dbReference>
<proteinExistence type="inferred from homology"/>
<evidence type="ECO:0000256" key="2">
    <source>
        <dbReference type="ARBA" id="ARBA00012758"/>
    </source>
</evidence>
<evidence type="ECO:0000256" key="3">
    <source>
        <dbReference type="ARBA" id="ARBA00022801"/>
    </source>
</evidence>
<dbReference type="InterPro" id="IPR023296">
    <property type="entry name" value="Glyco_hydro_beta-prop_sf"/>
</dbReference>
<organism evidence="6 7">
    <name type="scientific">Corynebacterium kroppenstedtii</name>
    <dbReference type="NCBI Taxonomy" id="161879"/>
    <lineage>
        <taxon>Bacteria</taxon>
        <taxon>Bacillati</taxon>
        <taxon>Actinomycetota</taxon>
        <taxon>Actinomycetes</taxon>
        <taxon>Mycobacteriales</taxon>
        <taxon>Corynebacteriaceae</taxon>
        <taxon>Corynebacterium</taxon>
    </lineage>
</organism>
<evidence type="ECO:0000259" key="5">
    <source>
        <dbReference type="Pfam" id="PF00251"/>
    </source>
</evidence>
<dbReference type="InterPro" id="IPR051214">
    <property type="entry name" value="GH32_Enzymes"/>
</dbReference>